<dbReference type="Proteomes" id="UP000234462">
    <property type="component" value="Unassembled WGS sequence"/>
</dbReference>
<feature type="compositionally biased region" description="Low complexity" evidence="1">
    <location>
        <begin position="1"/>
        <end position="14"/>
    </location>
</feature>
<evidence type="ECO:0000313" key="2">
    <source>
        <dbReference type="EMBL" id="SMY10813.1"/>
    </source>
</evidence>
<dbReference type="AlphaFoldDB" id="A0A2H1L319"/>
<sequence>MSLSTSEARRVSSSPSPPPLPDELVELLKRMRMPYLRAIAADVLATAKAQRWDPAEVLRVLLAEEARGRDEATKAGADPRVVDTLSLAHTGPENASHHHADEHVLR</sequence>
<accession>A0A2H1L319</accession>
<proteinExistence type="predicted"/>
<dbReference type="EMBL" id="FXZM01000002">
    <property type="protein sequence ID" value="SMY10813.1"/>
    <property type="molecule type" value="Genomic_DNA"/>
</dbReference>
<organism evidence="2 3">
    <name type="scientific">Brevibacterium jeotgali</name>
    <dbReference type="NCBI Taxonomy" id="1262550"/>
    <lineage>
        <taxon>Bacteria</taxon>
        <taxon>Bacillati</taxon>
        <taxon>Actinomycetota</taxon>
        <taxon>Actinomycetes</taxon>
        <taxon>Micrococcales</taxon>
        <taxon>Brevibacteriaceae</taxon>
        <taxon>Brevibacterium</taxon>
    </lineage>
</organism>
<evidence type="ECO:0000256" key="1">
    <source>
        <dbReference type="SAM" id="MobiDB-lite"/>
    </source>
</evidence>
<feature type="region of interest" description="Disordered" evidence="1">
    <location>
        <begin position="85"/>
        <end position="106"/>
    </location>
</feature>
<evidence type="ECO:0000313" key="3">
    <source>
        <dbReference type="Proteomes" id="UP000234462"/>
    </source>
</evidence>
<protein>
    <submittedName>
        <fullName evidence="2">Uncharacterized protein</fullName>
    </submittedName>
</protein>
<feature type="compositionally biased region" description="Basic and acidic residues" evidence="1">
    <location>
        <begin position="95"/>
        <end position="106"/>
    </location>
</feature>
<name>A0A2H1L319_9MICO</name>
<keyword evidence="3" id="KW-1185">Reference proteome</keyword>
<feature type="region of interest" description="Disordered" evidence="1">
    <location>
        <begin position="1"/>
        <end position="21"/>
    </location>
</feature>
<reference evidence="3" key="1">
    <citation type="submission" date="2017-03" db="EMBL/GenBank/DDBJ databases">
        <authorList>
            <person name="Monnet C."/>
        </authorList>
    </citation>
    <scope>NUCLEOTIDE SEQUENCE [LARGE SCALE GENOMIC DNA]</scope>
    <source>
        <strain evidence="3">SJ5-8</strain>
    </source>
</reference>
<gene>
    <name evidence="2" type="ORF">BJEO58_00388</name>
</gene>